<dbReference type="RefSeq" id="WP_253859590.1">
    <property type="nucleotide sequence ID" value="NZ_BAAALM010000004.1"/>
</dbReference>
<evidence type="ECO:0000313" key="2">
    <source>
        <dbReference type="EMBL" id="GAA1195171.1"/>
    </source>
</evidence>
<keyword evidence="1" id="KW-0812">Transmembrane</keyword>
<name>A0ABN1V543_9PSEU</name>
<sequence length="135" mass="14742">MSIDRTDALVAAIFVIVTAVTVGVLFDLWHLVYYSIPSLVTIFMLMGSLNRRDEWKTGATARIVSFGAALTVLFVVSNATLHGDGVIGGLPTSTAVFVYMIWPLASVVGPLLFAWVYHAWLRHDVDDVEARSVTS</sequence>
<dbReference type="Proteomes" id="UP001500467">
    <property type="component" value="Unassembled WGS sequence"/>
</dbReference>
<reference evidence="2 3" key="1">
    <citation type="journal article" date="2019" name="Int. J. Syst. Evol. Microbiol.">
        <title>The Global Catalogue of Microorganisms (GCM) 10K type strain sequencing project: providing services to taxonomists for standard genome sequencing and annotation.</title>
        <authorList>
            <consortium name="The Broad Institute Genomics Platform"/>
            <consortium name="The Broad Institute Genome Sequencing Center for Infectious Disease"/>
            <person name="Wu L."/>
            <person name="Ma J."/>
        </authorList>
    </citation>
    <scope>NUCLEOTIDE SEQUENCE [LARGE SCALE GENOMIC DNA]</scope>
    <source>
        <strain evidence="2 3">JCM 13022</strain>
    </source>
</reference>
<dbReference type="EMBL" id="BAAALM010000004">
    <property type="protein sequence ID" value="GAA1195171.1"/>
    <property type="molecule type" value="Genomic_DNA"/>
</dbReference>
<feature type="transmembrane region" description="Helical" evidence="1">
    <location>
        <begin position="96"/>
        <end position="117"/>
    </location>
</feature>
<feature type="transmembrane region" description="Helical" evidence="1">
    <location>
        <begin position="32"/>
        <end position="49"/>
    </location>
</feature>
<gene>
    <name evidence="2" type="ORF">GCM10009675_07560</name>
</gene>
<comment type="caution">
    <text evidence="2">The sequence shown here is derived from an EMBL/GenBank/DDBJ whole genome shotgun (WGS) entry which is preliminary data.</text>
</comment>
<keyword evidence="1" id="KW-0472">Membrane</keyword>
<protein>
    <submittedName>
        <fullName evidence="2">Uncharacterized protein</fullName>
    </submittedName>
</protein>
<organism evidence="2 3">
    <name type="scientific">Prauserella alba</name>
    <dbReference type="NCBI Taxonomy" id="176898"/>
    <lineage>
        <taxon>Bacteria</taxon>
        <taxon>Bacillati</taxon>
        <taxon>Actinomycetota</taxon>
        <taxon>Actinomycetes</taxon>
        <taxon>Pseudonocardiales</taxon>
        <taxon>Pseudonocardiaceae</taxon>
        <taxon>Prauserella</taxon>
    </lineage>
</organism>
<feature type="transmembrane region" description="Helical" evidence="1">
    <location>
        <begin position="61"/>
        <end position="81"/>
    </location>
</feature>
<accession>A0ABN1V543</accession>
<evidence type="ECO:0000256" key="1">
    <source>
        <dbReference type="SAM" id="Phobius"/>
    </source>
</evidence>
<feature type="transmembrane region" description="Helical" evidence="1">
    <location>
        <begin position="7"/>
        <end position="26"/>
    </location>
</feature>
<keyword evidence="1" id="KW-1133">Transmembrane helix</keyword>
<proteinExistence type="predicted"/>
<evidence type="ECO:0000313" key="3">
    <source>
        <dbReference type="Proteomes" id="UP001500467"/>
    </source>
</evidence>
<keyword evidence="3" id="KW-1185">Reference proteome</keyword>